<name>A0A7W1WUK0_9BACL</name>
<dbReference type="Proteomes" id="UP000535491">
    <property type="component" value="Unassembled WGS sequence"/>
</dbReference>
<protein>
    <submittedName>
        <fullName evidence="1">Uncharacterized protein</fullName>
    </submittedName>
</protein>
<dbReference type="AlphaFoldDB" id="A0A7W1WUK0"/>
<dbReference type="RefSeq" id="WP_181754660.1">
    <property type="nucleotide sequence ID" value="NZ_JACEIQ010000030.1"/>
</dbReference>
<reference evidence="1 2" key="1">
    <citation type="submission" date="2020-07" db="EMBL/GenBank/DDBJ databases">
        <authorList>
            <person name="Feng H."/>
        </authorList>
    </citation>
    <scope>NUCLEOTIDE SEQUENCE [LARGE SCALE GENOMIC DNA]</scope>
    <source>
        <strain evidence="2">s-10</strain>
    </source>
</reference>
<gene>
    <name evidence="1" type="ORF">H1191_18865</name>
</gene>
<dbReference type="EMBL" id="JACEIQ010000030">
    <property type="protein sequence ID" value="MBA4496329.1"/>
    <property type="molecule type" value="Genomic_DNA"/>
</dbReference>
<evidence type="ECO:0000313" key="1">
    <source>
        <dbReference type="EMBL" id="MBA4496329.1"/>
    </source>
</evidence>
<dbReference type="InterPro" id="IPR046644">
    <property type="entry name" value="DUF6756"/>
</dbReference>
<proteinExistence type="predicted"/>
<accession>A0A7W1WUK0</accession>
<evidence type="ECO:0000313" key="2">
    <source>
        <dbReference type="Proteomes" id="UP000535491"/>
    </source>
</evidence>
<organism evidence="1 2">
    <name type="scientific">Paenactinomyces guangxiensis</name>
    <dbReference type="NCBI Taxonomy" id="1490290"/>
    <lineage>
        <taxon>Bacteria</taxon>
        <taxon>Bacillati</taxon>
        <taxon>Bacillota</taxon>
        <taxon>Bacilli</taxon>
        <taxon>Bacillales</taxon>
        <taxon>Thermoactinomycetaceae</taxon>
        <taxon>Paenactinomyces</taxon>
    </lineage>
</organism>
<sequence length="150" mass="17417">MWNIKEQIVSAAQSMKIEVKELSVSETKNIFHQLAIKYADGKNRFPLWEHLTVQLAVNNSDAWRWIGEYIADSEALLLFNPTDEKSSFAIVGGSNVVKILSEMFNVEFYVTNKAFDYLFCFNHHDVLIASGNSIEWLKKYKTPQYDRFLQ</sequence>
<dbReference type="Pfam" id="PF20541">
    <property type="entry name" value="DUF6756"/>
    <property type="match status" value="1"/>
</dbReference>
<keyword evidence="2" id="KW-1185">Reference proteome</keyword>
<comment type="caution">
    <text evidence="1">The sequence shown here is derived from an EMBL/GenBank/DDBJ whole genome shotgun (WGS) entry which is preliminary data.</text>
</comment>